<evidence type="ECO:0000256" key="4">
    <source>
        <dbReference type="ARBA" id="ARBA00023098"/>
    </source>
</evidence>
<dbReference type="SUPFAM" id="SSF55729">
    <property type="entry name" value="Acyl-CoA N-acyltransferases (Nat)"/>
    <property type="match status" value="1"/>
</dbReference>
<keyword evidence="12" id="KW-1185">Reference proteome</keyword>
<evidence type="ECO:0000256" key="3">
    <source>
        <dbReference type="ARBA" id="ARBA00022679"/>
    </source>
</evidence>
<dbReference type="RefSeq" id="WP_093253283.1">
    <property type="nucleotide sequence ID" value="NZ_FNQM01000005.1"/>
</dbReference>
<comment type="catalytic activity">
    <reaction evidence="10">
        <text>a (3R)-hydroxyacyl-[ACP] + L-ornithine = a lyso-ornithine lipid + holo-[ACP] + H(+)</text>
        <dbReference type="Rhea" id="RHEA:20633"/>
        <dbReference type="Rhea" id="RHEA-COMP:9685"/>
        <dbReference type="Rhea" id="RHEA-COMP:9945"/>
        <dbReference type="ChEBI" id="CHEBI:15378"/>
        <dbReference type="ChEBI" id="CHEBI:46911"/>
        <dbReference type="ChEBI" id="CHEBI:64479"/>
        <dbReference type="ChEBI" id="CHEBI:78827"/>
        <dbReference type="ChEBI" id="CHEBI:138482"/>
        <dbReference type="EC" id="2.3.2.30"/>
    </reaction>
    <physiologicalReaction direction="left-to-right" evidence="10">
        <dbReference type="Rhea" id="RHEA:20634"/>
    </physiologicalReaction>
</comment>
<dbReference type="InterPro" id="IPR016181">
    <property type="entry name" value="Acyl_CoA_acyltransferase"/>
</dbReference>
<reference evidence="11 12" key="1">
    <citation type="submission" date="2016-10" db="EMBL/GenBank/DDBJ databases">
        <authorList>
            <person name="de Groot N.N."/>
        </authorList>
    </citation>
    <scope>NUCLEOTIDE SEQUENCE [LARGE SCALE GENOMIC DNA]</scope>
    <source>
        <strain evidence="11 12">DSM 15345</strain>
    </source>
</reference>
<evidence type="ECO:0000256" key="7">
    <source>
        <dbReference type="ARBA" id="ARBA00039058"/>
    </source>
</evidence>
<dbReference type="OrthoDB" id="9787072at2"/>
<evidence type="ECO:0000313" key="11">
    <source>
        <dbReference type="EMBL" id="SEA47771.1"/>
    </source>
</evidence>
<organism evidence="11 12">
    <name type="scientific">Rubrimonas cliftonensis</name>
    <dbReference type="NCBI Taxonomy" id="89524"/>
    <lineage>
        <taxon>Bacteria</taxon>
        <taxon>Pseudomonadati</taxon>
        <taxon>Pseudomonadota</taxon>
        <taxon>Alphaproteobacteria</taxon>
        <taxon>Rhodobacterales</taxon>
        <taxon>Paracoccaceae</taxon>
        <taxon>Rubrimonas</taxon>
    </lineage>
</organism>
<dbReference type="InterPro" id="IPR052351">
    <property type="entry name" value="Ornithine_N-alpha-AT"/>
</dbReference>
<keyword evidence="4" id="KW-0443">Lipid metabolism</keyword>
<evidence type="ECO:0000256" key="8">
    <source>
        <dbReference type="ARBA" id="ARBA00039866"/>
    </source>
</evidence>
<keyword evidence="2" id="KW-0444">Lipid biosynthesis</keyword>
<comment type="similarity">
    <text evidence="6">Belongs to the acetyltransferase family. OlsB subfamily.</text>
</comment>
<accession>A0A1H4BI06</accession>
<evidence type="ECO:0000256" key="10">
    <source>
        <dbReference type="ARBA" id="ARBA00047785"/>
    </source>
</evidence>
<dbReference type="STRING" id="89524.SAMN05444370_105220"/>
<evidence type="ECO:0000256" key="2">
    <source>
        <dbReference type="ARBA" id="ARBA00022516"/>
    </source>
</evidence>
<keyword evidence="3 11" id="KW-0808">Transferase</keyword>
<dbReference type="Gene3D" id="3.40.630.30">
    <property type="match status" value="1"/>
</dbReference>
<keyword evidence="5 11" id="KW-0012">Acyltransferase</keyword>
<name>A0A1H4BI06_9RHOB</name>
<dbReference type="PANTHER" id="PTHR37323:SF1">
    <property type="entry name" value="L-ORNITHINE N(ALPHA)-ACYLTRANSFERASE"/>
    <property type="match status" value="1"/>
</dbReference>
<dbReference type="AlphaFoldDB" id="A0A1H4BI06"/>
<gene>
    <name evidence="11" type="ORF">SAMN05444370_105220</name>
</gene>
<protein>
    <recommendedName>
        <fullName evidence="8">L-ornithine N(alpha)-acyltransferase</fullName>
        <ecNumber evidence="7">2.3.2.30</ecNumber>
    </recommendedName>
</protein>
<evidence type="ECO:0000313" key="12">
    <source>
        <dbReference type="Proteomes" id="UP000198703"/>
    </source>
</evidence>
<dbReference type="Pfam" id="PF13444">
    <property type="entry name" value="Acetyltransf_5"/>
    <property type="match status" value="1"/>
</dbReference>
<evidence type="ECO:0000256" key="5">
    <source>
        <dbReference type="ARBA" id="ARBA00023315"/>
    </source>
</evidence>
<dbReference type="PANTHER" id="PTHR37323">
    <property type="entry name" value="GCN5-RELATED N-ACETYLTRANSFERASE"/>
    <property type="match status" value="1"/>
</dbReference>
<evidence type="ECO:0000256" key="9">
    <source>
        <dbReference type="ARBA" id="ARBA00045724"/>
    </source>
</evidence>
<dbReference type="GO" id="GO:0043810">
    <property type="term" value="F:ornithine-acyl [acyl carrier protein] N-acyltransferase activity"/>
    <property type="evidence" value="ECO:0007669"/>
    <property type="project" value="UniProtKB-EC"/>
</dbReference>
<dbReference type="GO" id="GO:0006629">
    <property type="term" value="P:lipid metabolic process"/>
    <property type="evidence" value="ECO:0007669"/>
    <property type="project" value="UniProtKB-KW"/>
</dbReference>
<dbReference type="EMBL" id="FNQM01000005">
    <property type="protein sequence ID" value="SEA47771.1"/>
    <property type="molecule type" value="Genomic_DNA"/>
</dbReference>
<evidence type="ECO:0000256" key="1">
    <source>
        <dbReference type="ARBA" id="ARBA00005189"/>
    </source>
</evidence>
<proteinExistence type="inferred from homology"/>
<comment type="pathway">
    <text evidence="1">Lipid metabolism.</text>
</comment>
<dbReference type="Proteomes" id="UP000198703">
    <property type="component" value="Unassembled WGS sequence"/>
</dbReference>
<dbReference type="EC" id="2.3.2.30" evidence="7"/>
<comment type="function">
    <text evidence="9">Catalyzes the first step in the biosynthesis of ornithine lipids, which are phosphorus-free membrane lipids. Catalyzes the 3-hydroxyacyl-acyl carrier protein-dependent acylation of ornithine to form lyso-ornithine lipid (LOL).</text>
</comment>
<sequence length="267" mass="29895">MRIEAGRFTVRLAESDADVAAAQRLRYRVFVEEMGAHASPEEHEARCERDEFDPYFDHLLLIDNEAASEDPMDKVAGAYRLMTGDMARRGIGFYGASEYDLGRLVDYPRETLELGRSCVSAEHRGGAGMHLLWTGLGQYVAERNVEIMFGVASFHGADVAPLAQPLSHLHYNHLAPEDLRVRALPEHFTAMDILPPDEVNRAEALRLIPALIKAYLRLGGFVGEGAYVDRDFNTVDVCLLMDTSRMVQRYRSFYSRADRGSAARVLG</sequence>
<evidence type="ECO:0000256" key="6">
    <source>
        <dbReference type="ARBA" id="ARBA00038095"/>
    </source>
</evidence>